<reference evidence="2 3" key="1">
    <citation type="submission" date="2019-04" db="EMBL/GenBank/DDBJ databases">
        <authorList>
            <person name="Van Vliet M D."/>
        </authorList>
    </citation>
    <scope>NUCLEOTIDE SEQUENCE [LARGE SCALE GENOMIC DNA]</scope>
    <source>
        <strain evidence="2 3">F21</strain>
    </source>
</reference>
<name>A0A6C2UHQ7_9BACT</name>
<feature type="domain" description="Right handed beta helix" evidence="1">
    <location>
        <begin position="192"/>
        <end position="333"/>
    </location>
</feature>
<protein>
    <recommendedName>
        <fullName evidence="1">Right handed beta helix domain-containing protein</fullName>
    </recommendedName>
</protein>
<dbReference type="InterPro" id="IPR012334">
    <property type="entry name" value="Pectin_lyas_fold"/>
</dbReference>
<dbReference type="EMBL" id="CAAHFH010000001">
    <property type="protein sequence ID" value="VGO19752.1"/>
    <property type="molecule type" value="Genomic_DNA"/>
</dbReference>
<dbReference type="Gene3D" id="2.160.20.10">
    <property type="entry name" value="Single-stranded right-handed beta-helix, Pectin lyase-like"/>
    <property type="match status" value="2"/>
</dbReference>
<dbReference type="SMART" id="SM00710">
    <property type="entry name" value="PbH1"/>
    <property type="match status" value="8"/>
</dbReference>
<dbReference type="RefSeq" id="WP_136061168.1">
    <property type="nucleotide sequence ID" value="NZ_CAAHFH010000001.1"/>
</dbReference>
<gene>
    <name evidence="2" type="ORF">SCARR_01811</name>
</gene>
<organism evidence="2 3">
    <name type="scientific">Pontiella sulfatireligans</name>
    <dbReference type="NCBI Taxonomy" id="2750658"/>
    <lineage>
        <taxon>Bacteria</taxon>
        <taxon>Pseudomonadati</taxon>
        <taxon>Kiritimatiellota</taxon>
        <taxon>Kiritimatiellia</taxon>
        <taxon>Kiritimatiellales</taxon>
        <taxon>Pontiellaceae</taxon>
        <taxon>Pontiella</taxon>
    </lineage>
</organism>
<sequence>MKHIGVLIILASLVLQSSARDFHLDSRQGNDSNDGNTARTAWRSLEKANAFSFNPGDRLLLKRGSRFQGGLKLKLKGTAEEPIEIAAYGEGSAPFIDAKGHMAGVHLLGSHHVVVRDLEITADGGKTKDGKKDRRYGVYVQGTYGSISNVTLDNLTIYKIYPEVGSTHEGHNESTFMGTAISIEGRKEEPSSGFMVRNCRIAQTGFKAINLKHIKNVQVLDNTMKDIGGPAIQPGNVEDLVVRGNTVDGSGSSMDKRMHMRGSGIWPWSCNRVLIERNKFMHARGKGDSCGVHIDFNCRDVVVQYNLSMDNEGGFVEILGNNHNCAYRYNISVNDGSRVKGRNKAFQEGKILWTSGYVGSKRPKHGPYNSYIYNNTIYVKPGSRSCFSIASSTEGLLVANNIFHVLGKTEDVLGDQDSKLIRQGANASRLVVQNNLYFNDSILPETLPFKDQNMIIGDPRFRRAGGDDAEDYIPRNTALVKDKGIDIQKLEGDEAGLRVGLEVTEDFFGNPIVGKPDLGAVELSF</sequence>
<proteinExistence type="predicted"/>
<dbReference type="Pfam" id="PF13229">
    <property type="entry name" value="Beta_helix"/>
    <property type="match status" value="1"/>
</dbReference>
<dbReference type="InterPro" id="IPR039448">
    <property type="entry name" value="Beta_helix"/>
</dbReference>
<accession>A0A6C2UHQ7</accession>
<dbReference type="InterPro" id="IPR011050">
    <property type="entry name" value="Pectin_lyase_fold/virulence"/>
</dbReference>
<evidence type="ECO:0000259" key="1">
    <source>
        <dbReference type="Pfam" id="PF13229"/>
    </source>
</evidence>
<dbReference type="AlphaFoldDB" id="A0A6C2UHQ7"/>
<dbReference type="SUPFAM" id="SSF51126">
    <property type="entry name" value="Pectin lyase-like"/>
    <property type="match status" value="2"/>
</dbReference>
<keyword evidence="3" id="KW-1185">Reference proteome</keyword>
<dbReference type="InterPro" id="IPR006626">
    <property type="entry name" value="PbH1"/>
</dbReference>
<dbReference type="Proteomes" id="UP000346198">
    <property type="component" value="Unassembled WGS sequence"/>
</dbReference>
<evidence type="ECO:0000313" key="3">
    <source>
        <dbReference type="Proteomes" id="UP000346198"/>
    </source>
</evidence>
<evidence type="ECO:0000313" key="2">
    <source>
        <dbReference type="EMBL" id="VGO19752.1"/>
    </source>
</evidence>